<evidence type="ECO:0000313" key="15">
    <source>
        <dbReference type="Proteomes" id="UP000035034"/>
    </source>
</evidence>
<evidence type="ECO:0000256" key="2">
    <source>
        <dbReference type="ARBA" id="ARBA00005025"/>
    </source>
</evidence>
<dbReference type="GO" id="GO:0005948">
    <property type="term" value="C:acetolactate synthase complex"/>
    <property type="evidence" value="ECO:0007669"/>
    <property type="project" value="TreeGrafter"/>
</dbReference>
<keyword evidence="8" id="KW-0028">Amino-acid biosynthesis</keyword>
<dbReference type="EMBL" id="BAEH01000060">
    <property type="protein sequence ID" value="GAB18621.1"/>
    <property type="molecule type" value="Genomic_DNA"/>
</dbReference>
<feature type="domain" description="Thiamine pyrophosphate enzyme TPP-binding" evidence="12">
    <location>
        <begin position="385"/>
        <end position="531"/>
    </location>
</feature>
<name>H0R0M0_9ACTN</name>
<dbReference type="STRING" id="1077974.GOEFS_060_00140"/>
<dbReference type="SUPFAM" id="SSF52518">
    <property type="entry name" value="Thiamin diphosphate-binding fold (THDP-binding)"/>
    <property type="match status" value="2"/>
</dbReference>
<dbReference type="Pfam" id="PF00205">
    <property type="entry name" value="TPP_enzyme_M"/>
    <property type="match status" value="1"/>
</dbReference>
<dbReference type="PANTHER" id="PTHR18968:SF13">
    <property type="entry name" value="ACETOLACTATE SYNTHASE CATALYTIC SUBUNIT, MITOCHONDRIAL"/>
    <property type="match status" value="1"/>
</dbReference>
<dbReference type="eggNOG" id="COG0028">
    <property type="taxonomic scope" value="Bacteria"/>
</dbReference>
<dbReference type="CDD" id="cd00568">
    <property type="entry name" value="TPP_enzymes"/>
    <property type="match status" value="1"/>
</dbReference>
<dbReference type="GO" id="GO:0003984">
    <property type="term" value="F:acetolactate synthase activity"/>
    <property type="evidence" value="ECO:0007669"/>
    <property type="project" value="UniProtKB-EC"/>
</dbReference>
<proteinExistence type="inferred from homology"/>
<dbReference type="Pfam" id="PF02776">
    <property type="entry name" value="TPP_enzyme_N"/>
    <property type="match status" value="1"/>
</dbReference>
<protein>
    <recommendedName>
        <fullName evidence="4">acetolactate synthase</fullName>
        <ecNumber evidence="4">2.2.1.6</ecNumber>
    </recommendedName>
</protein>
<dbReference type="RefSeq" id="WP_007317957.1">
    <property type="nucleotide sequence ID" value="NZ_BAEH01000060.1"/>
</dbReference>
<keyword evidence="6" id="KW-0274">FAD</keyword>
<accession>H0R0M0</accession>
<dbReference type="GO" id="GO:0009099">
    <property type="term" value="P:L-valine biosynthetic process"/>
    <property type="evidence" value="ECO:0007669"/>
    <property type="project" value="UniProtKB-UniPathway"/>
</dbReference>
<dbReference type="GO" id="GO:0009097">
    <property type="term" value="P:isoleucine biosynthetic process"/>
    <property type="evidence" value="ECO:0007669"/>
    <property type="project" value="UniProtKB-UniPathway"/>
</dbReference>
<keyword evidence="15" id="KW-1185">Reference proteome</keyword>
<dbReference type="InterPro" id="IPR029061">
    <property type="entry name" value="THDP-binding"/>
</dbReference>
<dbReference type="InterPro" id="IPR012000">
    <property type="entry name" value="Thiamin_PyroP_enz_cen_dom"/>
</dbReference>
<evidence type="ECO:0000313" key="14">
    <source>
        <dbReference type="EMBL" id="GAB18621.1"/>
    </source>
</evidence>
<feature type="domain" description="Thiamine pyrophosphate enzyme central" evidence="11">
    <location>
        <begin position="217"/>
        <end position="320"/>
    </location>
</feature>
<comment type="pathway">
    <text evidence="1">Amino-acid biosynthesis; L-isoleucine biosynthesis; L-isoleucine from 2-oxobutanoate: step 1/4.</text>
</comment>
<dbReference type="PANTHER" id="PTHR18968">
    <property type="entry name" value="THIAMINE PYROPHOSPHATE ENZYMES"/>
    <property type="match status" value="1"/>
</dbReference>
<keyword evidence="8" id="KW-0100">Branched-chain amino acid biosynthesis</keyword>
<dbReference type="CDD" id="cd07035">
    <property type="entry name" value="TPP_PYR_POX_like"/>
    <property type="match status" value="1"/>
</dbReference>
<dbReference type="InterPro" id="IPR011766">
    <property type="entry name" value="TPP_enzyme_TPP-bd"/>
</dbReference>
<dbReference type="GO" id="GO:0030976">
    <property type="term" value="F:thiamine pyrophosphate binding"/>
    <property type="evidence" value="ECO:0007669"/>
    <property type="project" value="InterPro"/>
</dbReference>
<dbReference type="SUPFAM" id="SSF52467">
    <property type="entry name" value="DHS-like NAD/FAD-binding domain"/>
    <property type="match status" value="1"/>
</dbReference>
<dbReference type="InterPro" id="IPR029035">
    <property type="entry name" value="DHS-like_NAD/FAD-binding_dom"/>
</dbReference>
<dbReference type="OrthoDB" id="2254214at2"/>
<comment type="similarity">
    <text evidence="3 10">Belongs to the TPP enzyme family.</text>
</comment>
<reference evidence="14 15" key="1">
    <citation type="submission" date="2011-12" db="EMBL/GenBank/DDBJ databases">
        <title>Whole genome shotgun sequence of Gordonia effusa NBRC 100432.</title>
        <authorList>
            <person name="Yoshida I."/>
            <person name="Takarada H."/>
            <person name="Hosoyama A."/>
            <person name="Tsuchikane K."/>
            <person name="Katsumata H."/>
            <person name="Yamazaki S."/>
            <person name="Fujita N."/>
        </authorList>
    </citation>
    <scope>NUCLEOTIDE SEQUENCE [LARGE SCALE GENOMIC DNA]</scope>
    <source>
        <strain evidence="14 15">NBRC 100432</strain>
    </source>
</reference>
<evidence type="ECO:0000256" key="3">
    <source>
        <dbReference type="ARBA" id="ARBA00007812"/>
    </source>
</evidence>
<dbReference type="UniPathway" id="UPA00049">
    <property type="reaction ID" value="UER00059"/>
</dbReference>
<dbReference type="GO" id="GO:0050660">
    <property type="term" value="F:flavin adenine dinucleotide binding"/>
    <property type="evidence" value="ECO:0007669"/>
    <property type="project" value="TreeGrafter"/>
</dbReference>
<evidence type="ECO:0000256" key="6">
    <source>
        <dbReference type="ARBA" id="ARBA00022827"/>
    </source>
</evidence>
<evidence type="ECO:0000259" key="11">
    <source>
        <dbReference type="Pfam" id="PF00205"/>
    </source>
</evidence>
<comment type="pathway">
    <text evidence="2">Amino-acid biosynthesis; L-valine biosynthesis; L-valine from pyruvate: step 1/4.</text>
</comment>
<evidence type="ECO:0000259" key="12">
    <source>
        <dbReference type="Pfam" id="PF02775"/>
    </source>
</evidence>
<dbReference type="Gene3D" id="3.40.50.1220">
    <property type="entry name" value="TPP-binding domain"/>
    <property type="match status" value="1"/>
</dbReference>
<evidence type="ECO:0000256" key="7">
    <source>
        <dbReference type="ARBA" id="ARBA00023052"/>
    </source>
</evidence>
<gene>
    <name evidence="14" type="primary">ilvB</name>
    <name evidence="14" type="ORF">GOEFS_060_00140</name>
</gene>
<dbReference type="Pfam" id="PF02775">
    <property type="entry name" value="TPP_enzyme_C"/>
    <property type="match status" value="1"/>
</dbReference>
<organism evidence="14 15">
    <name type="scientific">Gordonia effusa NBRC 100432</name>
    <dbReference type="NCBI Taxonomy" id="1077974"/>
    <lineage>
        <taxon>Bacteria</taxon>
        <taxon>Bacillati</taxon>
        <taxon>Actinomycetota</taxon>
        <taxon>Actinomycetes</taxon>
        <taxon>Mycobacteriales</taxon>
        <taxon>Gordoniaceae</taxon>
        <taxon>Gordonia</taxon>
    </lineage>
</organism>
<evidence type="ECO:0000256" key="10">
    <source>
        <dbReference type="RuleBase" id="RU362132"/>
    </source>
</evidence>
<dbReference type="Gene3D" id="3.40.50.970">
    <property type="match status" value="2"/>
</dbReference>
<dbReference type="Proteomes" id="UP000035034">
    <property type="component" value="Unassembled WGS sequence"/>
</dbReference>
<evidence type="ECO:0000256" key="9">
    <source>
        <dbReference type="ARBA" id="ARBA00048670"/>
    </source>
</evidence>
<comment type="catalytic activity">
    <reaction evidence="9">
        <text>2 pyruvate + H(+) = (2S)-2-acetolactate + CO2</text>
        <dbReference type="Rhea" id="RHEA:25249"/>
        <dbReference type="ChEBI" id="CHEBI:15361"/>
        <dbReference type="ChEBI" id="CHEBI:15378"/>
        <dbReference type="ChEBI" id="CHEBI:16526"/>
        <dbReference type="ChEBI" id="CHEBI:58476"/>
        <dbReference type="EC" id="2.2.1.6"/>
    </reaction>
</comment>
<evidence type="ECO:0000256" key="8">
    <source>
        <dbReference type="ARBA" id="ARBA00023304"/>
    </source>
</evidence>
<dbReference type="UniPathway" id="UPA00047">
    <property type="reaction ID" value="UER00055"/>
</dbReference>
<dbReference type="InterPro" id="IPR012001">
    <property type="entry name" value="Thiamin_PyroP_enz_TPP-bd_dom"/>
</dbReference>
<comment type="caution">
    <text evidence="14">The sequence shown here is derived from an EMBL/GenBank/DDBJ whole genome shotgun (WGS) entry which is preliminary data.</text>
</comment>
<sequence length="552" mass="57800">MNHNRRVADYVVERIATIGTNHVFGVGGANIEDLYDAIDRFGPSMTGIVAKHEFGAATMADGYARTTNRLGVVAATSGGGALNLVAALGESFDSRVPVLALVGQPPTKFEGIGAFQDTSGRAGTLNATTLFGQVSRWCQKATSAAEVPELLDAAIAAARSGGPATLLLPKDIQQELLDNQSAASSPAEPHSEPHRPDMPDYLAAQQLLTATASGPAILIAGSGVARADARAELLRFAESLGAGVVVTPDAKDVFPQSHPLFVGVSGVMGHRGIAEVIGDAALCVVVGTPLTMTERGGLDPVLAASRILHIGDRPPFVDAETSVGGELREALNLLADNVTRREPLPNLARVRELEVPDGSGPGVRYRPAMAAIGARLRTGDGVFADAGNTGAAAVHYLPTPDDGRFVVALGMGGMGYAFGAGIGSAIARERRTYVLAGDGAFFMHGLEVHTAVEHQVPVTFIVFNNNAHAMCITREQIFFDAEYSFNRFSPANIGHAVAAMFPTLTTRTVQSLDELTRTLDELTHAGGPAFVCVECDPDEIPPFAPLMKEVNP</sequence>
<keyword evidence="7 10" id="KW-0786">Thiamine pyrophosphate</keyword>
<dbReference type="InterPro" id="IPR045229">
    <property type="entry name" value="TPP_enz"/>
</dbReference>
<evidence type="ECO:0000259" key="13">
    <source>
        <dbReference type="Pfam" id="PF02776"/>
    </source>
</evidence>
<evidence type="ECO:0000256" key="1">
    <source>
        <dbReference type="ARBA" id="ARBA00004974"/>
    </source>
</evidence>
<dbReference type="AlphaFoldDB" id="H0R0M0"/>
<feature type="domain" description="Thiamine pyrophosphate enzyme N-terminal TPP-binding" evidence="13">
    <location>
        <begin position="6"/>
        <end position="117"/>
    </location>
</feature>
<dbReference type="EC" id="2.2.1.6" evidence="4"/>
<evidence type="ECO:0000256" key="4">
    <source>
        <dbReference type="ARBA" id="ARBA00013145"/>
    </source>
</evidence>
<keyword evidence="5" id="KW-0285">Flavoprotein</keyword>
<evidence type="ECO:0000256" key="5">
    <source>
        <dbReference type="ARBA" id="ARBA00022630"/>
    </source>
</evidence>
<dbReference type="GO" id="GO:0000287">
    <property type="term" value="F:magnesium ion binding"/>
    <property type="evidence" value="ECO:0007669"/>
    <property type="project" value="InterPro"/>
</dbReference>